<keyword evidence="4" id="KW-1185">Reference proteome</keyword>
<feature type="transmembrane region" description="Helical" evidence="2">
    <location>
        <begin position="161"/>
        <end position="178"/>
    </location>
</feature>
<reference evidence="3 4" key="1">
    <citation type="journal article" date="2023" name="Microb. Genom.">
        <title>Mesoterricola silvestris gen. nov., sp. nov., Mesoterricola sediminis sp. nov., Geothrix oryzae sp. nov., Geothrix edaphica sp. nov., Geothrix rubra sp. nov., and Geothrix limicola sp. nov., six novel members of Acidobacteriota isolated from soils.</title>
        <authorList>
            <person name="Weisberg A.J."/>
            <person name="Pearce E."/>
            <person name="Kramer C.G."/>
            <person name="Chang J.H."/>
            <person name="Clarke C.R."/>
        </authorList>
    </citation>
    <scope>NUCLEOTIDE SEQUENCE [LARGE SCALE GENOMIC DNA]</scope>
    <source>
        <strain evidence="3 4">ID09-01A</strain>
    </source>
</reference>
<evidence type="ECO:0000313" key="4">
    <source>
        <dbReference type="Proteomes" id="UP001271274"/>
    </source>
</evidence>
<organism evidence="3 4">
    <name type="scientific">Streptomyces europaeiscabiei</name>
    <dbReference type="NCBI Taxonomy" id="146819"/>
    <lineage>
        <taxon>Bacteria</taxon>
        <taxon>Bacillati</taxon>
        <taxon>Actinomycetota</taxon>
        <taxon>Actinomycetes</taxon>
        <taxon>Kitasatosporales</taxon>
        <taxon>Streptomycetaceae</taxon>
        <taxon>Streptomyces</taxon>
    </lineage>
</organism>
<keyword evidence="2" id="KW-1133">Transmembrane helix</keyword>
<feature type="compositionally biased region" description="Basic and acidic residues" evidence="1">
    <location>
        <begin position="435"/>
        <end position="447"/>
    </location>
</feature>
<gene>
    <name evidence="3" type="ORF">PV662_03255</name>
</gene>
<dbReference type="RefSeq" id="WP_319061545.1">
    <property type="nucleotide sequence ID" value="NZ_JARAYT010000001.1"/>
</dbReference>
<comment type="caution">
    <text evidence="3">The sequence shown here is derived from an EMBL/GenBank/DDBJ whole genome shotgun (WGS) entry which is preliminary data.</text>
</comment>
<feature type="transmembrane region" description="Helical" evidence="2">
    <location>
        <begin position="98"/>
        <end position="118"/>
    </location>
</feature>
<sequence>MTTVSPPHGSTFLDEKVLGKELEDLLDQTSRLDVCAKELRLLAEDLTNGDRLDRWAEVDLVQSFVRAESLADPPQPAPSPNQPWWRPAWSRRSPRDGVLEAALGVLVFVPLLVTWFGLREAVRAYGELARDRPEEATRPFLQLWQSGFDGRLSALGRFENVALTAALLITLLVLLSVWHARVRTRTERDEEAREAADGRLLGSLAALLTRVQMSLAPHRRASPEQFTQELTHAAEQLRELTERADESHKTLAAGATAVGKATDALRKAAAALSGEVPRIGGAADRVEGAVKASLVASTQARQANEDAARGIADRVQAAGDTVRTAFESLVSVQQALAAKSDTVAQAAERAAEAVAAGAERTNDAVDGMREATERWDAAAAHWQDAAARLDRGIRGLAAVRPHPAAVNGAPEVLETVPAQSNGVPSAHGTVSAHADGARDEQPHGAAE</sequence>
<evidence type="ECO:0000256" key="1">
    <source>
        <dbReference type="SAM" id="MobiDB-lite"/>
    </source>
</evidence>
<evidence type="ECO:0008006" key="5">
    <source>
        <dbReference type="Google" id="ProtNLM"/>
    </source>
</evidence>
<name>A0ABU4N7U1_9ACTN</name>
<dbReference type="Proteomes" id="UP001271274">
    <property type="component" value="Unassembled WGS sequence"/>
</dbReference>
<proteinExistence type="predicted"/>
<protein>
    <recommendedName>
        <fullName evidence="5">Methyl-accepting chemotaxis protein</fullName>
    </recommendedName>
</protein>
<evidence type="ECO:0000313" key="3">
    <source>
        <dbReference type="EMBL" id="MDX3698786.1"/>
    </source>
</evidence>
<keyword evidence="2" id="KW-0812">Transmembrane</keyword>
<accession>A0ABU4N7U1</accession>
<dbReference type="EMBL" id="JARAYU010000001">
    <property type="protein sequence ID" value="MDX3698786.1"/>
    <property type="molecule type" value="Genomic_DNA"/>
</dbReference>
<feature type="region of interest" description="Disordered" evidence="1">
    <location>
        <begin position="419"/>
        <end position="447"/>
    </location>
</feature>
<keyword evidence="2" id="KW-0472">Membrane</keyword>
<evidence type="ECO:0000256" key="2">
    <source>
        <dbReference type="SAM" id="Phobius"/>
    </source>
</evidence>